<evidence type="ECO:0000313" key="3">
    <source>
        <dbReference type="Proteomes" id="UP000266426"/>
    </source>
</evidence>
<dbReference type="AlphaFoldDB" id="A0A3A4R5R5"/>
<dbReference type="Proteomes" id="UP000266426">
    <property type="component" value="Unassembled WGS sequence"/>
</dbReference>
<protein>
    <submittedName>
        <fullName evidence="2">Uncharacterized protein</fullName>
    </submittedName>
</protein>
<evidence type="ECO:0000313" key="2">
    <source>
        <dbReference type="EMBL" id="RJP56821.1"/>
    </source>
</evidence>
<organism evidence="2 3">
    <name type="scientific">Candidatus Auribacter fodinae</name>
    <dbReference type="NCBI Taxonomy" id="2093366"/>
    <lineage>
        <taxon>Bacteria</taxon>
        <taxon>Pseudomonadati</taxon>
        <taxon>Candidatus Auribacterota</taxon>
        <taxon>Candidatus Auribacteria</taxon>
        <taxon>Candidatus Auribacterales</taxon>
        <taxon>Candidatus Auribacteraceae</taxon>
        <taxon>Candidatus Auribacter</taxon>
    </lineage>
</organism>
<feature type="transmembrane region" description="Helical" evidence="1">
    <location>
        <begin position="49"/>
        <end position="67"/>
    </location>
</feature>
<sequence length="70" mass="7973">MFAFLPVSAPAKQQADNQYHGIKTSHIIPRVFVLGVLKKSLRFSFKMSYSYDILLGLFIAPIMYYSISGR</sequence>
<dbReference type="EMBL" id="QZJZ01000090">
    <property type="protein sequence ID" value="RJP56821.1"/>
    <property type="molecule type" value="Genomic_DNA"/>
</dbReference>
<evidence type="ECO:0000256" key="1">
    <source>
        <dbReference type="SAM" id="Phobius"/>
    </source>
</evidence>
<name>A0A3A4R5R5_9BACT</name>
<keyword evidence="1" id="KW-1133">Transmembrane helix</keyword>
<reference evidence="2 3" key="1">
    <citation type="journal article" date="2017" name="ISME J.">
        <title>Energy and carbon metabolisms in a deep terrestrial subsurface fluid microbial community.</title>
        <authorList>
            <person name="Momper L."/>
            <person name="Jungbluth S.P."/>
            <person name="Lee M.D."/>
            <person name="Amend J.P."/>
        </authorList>
    </citation>
    <scope>NUCLEOTIDE SEQUENCE [LARGE SCALE GENOMIC DNA]</scope>
    <source>
        <strain evidence="2">SURF_26</strain>
    </source>
</reference>
<accession>A0A3A4R5R5</accession>
<proteinExistence type="predicted"/>
<keyword evidence="1" id="KW-0812">Transmembrane</keyword>
<gene>
    <name evidence="2" type="ORF">C4541_11445</name>
</gene>
<comment type="caution">
    <text evidence="2">The sequence shown here is derived from an EMBL/GenBank/DDBJ whole genome shotgun (WGS) entry which is preliminary data.</text>
</comment>
<keyword evidence="1" id="KW-0472">Membrane</keyword>